<dbReference type="EMBL" id="JAIQCV010000011">
    <property type="protein sequence ID" value="KAH1047918.1"/>
    <property type="molecule type" value="Genomic_DNA"/>
</dbReference>
<reference evidence="2 3" key="1">
    <citation type="journal article" date="2021" name="Plant Biotechnol. J.">
        <title>Multi-omics assisted identification of the key and species-specific regulatory components of drought-tolerant mechanisms in Gossypium stocksii.</title>
        <authorList>
            <person name="Yu D."/>
            <person name="Ke L."/>
            <person name="Zhang D."/>
            <person name="Wu Y."/>
            <person name="Sun Y."/>
            <person name="Mei J."/>
            <person name="Sun J."/>
            <person name="Sun Y."/>
        </authorList>
    </citation>
    <scope>NUCLEOTIDE SEQUENCE [LARGE SCALE GENOMIC DNA]</scope>
    <source>
        <strain evidence="3">cv. E1</strain>
        <tissue evidence="2">Leaf</tissue>
    </source>
</reference>
<sequence>MDSPFNCLLFDLDDTLYPSSTGIAQGIKKNIDDFLIEKCGMSATKASNLRVELFKTYGSTLVGLRQALGYDIDADDYHGLQARKKSRKNEQDCLSFGSADELNRGYFDDMPELKQHSGKLPIVFDASGVDASKLAVPEASLVCLSFRANSQAMVDSWRKHFYDAFTGHRRSQSALVEREVVPQISDVATVAAASAAPTTTHGIEVAVEFKPVEHPIEPLDNDQPIQYLFPEPSILNDGRIWKERVSASVRRRADLPVMQDGGTLQSQSESEATVGTKPRPTSNRMILPSLSAPEHNLLAP</sequence>
<dbReference type="AlphaFoldDB" id="A0A9D3UML7"/>
<feature type="region of interest" description="Disordered" evidence="1">
    <location>
        <begin position="252"/>
        <end position="300"/>
    </location>
</feature>
<gene>
    <name evidence="2" type="ORF">J1N35_038702</name>
</gene>
<dbReference type="PANTHER" id="PTHR34196:SF2">
    <property type="entry name" value="OS02G0697700 PROTEIN"/>
    <property type="match status" value="1"/>
</dbReference>
<dbReference type="OrthoDB" id="1909326at2759"/>
<accession>A0A9D3UML7</accession>
<keyword evidence="3" id="KW-1185">Reference proteome</keyword>
<dbReference type="Gene3D" id="1.10.150.450">
    <property type="match status" value="1"/>
</dbReference>
<dbReference type="InterPro" id="IPR036412">
    <property type="entry name" value="HAD-like_sf"/>
</dbReference>
<comment type="caution">
    <text evidence="2">The sequence shown here is derived from an EMBL/GenBank/DDBJ whole genome shotgun (WGS) entry which is preliminary data.</text>
</comment>
<evidence type="ECO:0000313" key="3">
    <source>
        <dbReference type="Proteomes" id="UP000828251"/>
    </source>
</evidence>
<proteinExistence type="predicted"/>
<evidence type="ECO:0000313" key="2">
    <source>
        <dbReference type="EMBL" id="KAH1047918.1"/>
    </source>
</evidence>
<name>A0A9D3UML7_9ROSI</name>
<feature type="compositionally biased region" description="Polar residues" evidence="1">
    <location>
        <begin position="262"/>
        <end position="284"/>
    </location>
</feature>
<dbReference type="Proteomes" id="UP000828251">
    <property type="component" value="Unassembled WGS sequence"/>
</dbReference>
<dbReference type="PANTHER" id="PTHR34196">
    <property type="entry name" value="OS02G0697700 PROTEIN"/>
    <property type="match status" value="1"/>
</dbReference>
<dbReference type="SUPFAM" id="SSF56784">
    <property type="entry name" value="HAD-like"/>
    <property type="match status" value="1"/>
</dbReference>
<organism evidence="2 3">
    <name type="scientific">Gossypium stocksii</name>
    <dbReference type="NCBI Taxonomy" id="47602"/>
    <lineage>
        <taxon>Eukaryota</taxon>
        <taxon>Viridiplantae</taxon>
        <taxon>Streptophyta</taxon>
        <taxon>Embryophyta</taxon>
        <taxon>Tracheophyta</taxon>
        <taxon>Spermatophyta</taxon>
        <taxon>Magnoliopsida</taxon>
        <taxon>eudicotyledons</taxon>
        <taxon>Gunneridae</taxon>
        <taxon>Pentapetalae</taxon>
        <taxon>rosids</taxon>
        <taxon>malvids</taxon>
        <taxon>Malvales</taxon>
        <taxon>Malvaceae</taxon>
        <taxon>Malvoideae</taxon>
        <taxon>Gossypium</taxon>
    </lineage>
</organism>
<evidence type="ECO:0000256" key="1">
    <source>
        <dbReference type="SAM" id="MobiDB-lite"/>
    </source>
</evidence>
<protein>
    <submittedName>
        <fullName evidence="2">Uncharacterized protein</fullName>
    </submittedName>
</protein>